<comment type="caution">
    <text evidence="5">The sequence shown here is derived from an EMBL/GenBank/DDBJ whole genome shotgun (WGS) entry which is preliminary data.</text>
</comment>
<dbReference type="SMART" id="SM00248">
    <property type="entry name" value="ANK"/>
    <property type="match status" value="3"/>
</dbReference>
<keyword evidence="2 3" id="KW-0040">ANK repeat</keyword>
<proteinExistence type="predicted"/>
<feature type="region of interest" description="Disordered" evidence="4">
    <location>
        <begin position="150"/>
        <end position="200"/>
    </location>
</feature>
<dbReference type="InterPro" id="IPR036770">
    <property type="entry name" value="Ankyrin_rpt-contain_sf"/>
</dbReference>
<keyword evidence="6" id="KW-1185">Reference proteome</keyword>
<dbReference type="InterPro" id="IPR043519">
    <property type="entry name" value="NT_sf"/>
</dbReference>
<gene>
    <name evidence="5" type="ORF">EVOR1521_LOCUS17700</name>
</gene>
<evidence type="ECO:0000256" key="3">
    <source>
        <dbReference type="PROSITE-ProRule" id="PRU00023"/>
    </source>
</evidence>
<feature type="compositionally biased region" description="Polar residues" evidence="4">
    <location>
        <begin position="167"/>
        <end position="180"/>
    </location>
</feature>
<accession>A0AA36IRQ9</accession>
<sequence>MDMVSELPISDRQKQYIAEVLNPIVEDMITDCVEKMPQDCASFMQDWLITQSGIPMSDRQQQYIAEVLNPILEDMVADCVERMPKDCTSFMQDWLRSRAEDSSGLKQLTELRKDIASFKEELAAMKAVRSDTDLANRVDALEKLMSKDLELRAKETNGQEKRRESSAEAQRSAQPNTGMPTAQTAQTGQTPQTAQTVQMQTDQLPKTYEEALEQLGGQEELAKTLQLSKDLQQKHGLAPEITHMLPLHYSERISFSVKLNYQPYQTSLGDLMHFCKVRKPLFDQIVQDIAEDSGGKPIVPPVKGEKRCGVKANFKYKDSQGGIAWHRLTDVVRATIIYERLEDMYNGLKMIDRLHDEEKLKIIELNDRYMTPLKGGYRDIQLCLSVNELVCELQLNSVGMAHVKEHAGHRAFEVARELAAAIEEGSLERCRSILDWGKVNLGKDWQQQLVAILNDPSKPLLHQAARVGNSDLMEVFLEYKADVSFQQVSDKMTALHEAMTGGHERAAWLLLSRKADPELPDATNRAPLMLGLLALRMQPDSEPLARCVTMLVQKTCDGGLHHLHEVKERLQAFVKEKMQQSSQLLTFAGDGNLVEVQRLLREEFADPNSRDAQEKCPMHVVLESQHAQPENRIKIMQWLVQFEADLEARDKSKRSVLAFAVASRDGLAFQVLIRAGIRLGNTALRDQLSAEDYKEPNFNNLVGRILTTDPYSMQKFRDAGCSLQDMSPSHVAAAAAQLKGLSGGWQG</sequence>
<reference evidence="5" key="1">
    <citation type="submission" date="2023-08" db="EMBL/GenBank/DDBJ databases">
        <authorList>
            <person name="Chen Y."/>
            <person name="Shah S."/>
            <person name="Dougan E. K."/>
            <person name="Thang M."/>
            <person name="Chan C."/>
        </authorList>
    </citation>
    <scope>NUCLEOTIDE SEQUENCE</scope>
</reference>
<dbReference type="SUPFAM" id="SSF48403">
    <property type="entry name" value="Ankyrin repeat"/>
    <property type="match status" value="1"/>
</dbReference>
<dbReference type="SUPFAM" id="SSF81301">
    <property type="entry name" value="Nucleotidyltransferase"/>
    <property type="match status" value="1"/>
</dbReference>
<organism evidence="5 6">
    <name type="scientific">Effrenium voratum</name>
    <dbReference type="NCBI Taxonomy" id="2562239"/>
    <lineage>
        <taxon>Eukaryota</taxon>
        <taxon>Sar</taxon>
        <taxon>Alveolata</taxon>
        <taxon>Dinophyceae</taxon>
        <taxon>Suessiales</taxon>
        <taxon>Symbiodiniaceae</taxon>
        <taxon>Effrenium</taxon>
    </lineage>
</organism>
<dbReference type="PANTHER" id="PTHR24201:SF14">
    <property type="entry name" value="CYCLIN-DEPENDENT KINASE 4 INHIBITOR C-LIKE"/>
    <property type="match status" value="1"/>
</dbReference>
<dbReference type="Pfam" id="PF12796">
    <property type="entry name" value="Ank_2"/>
    <property type="match status" value="1"/>
</dbReference>
<dbReference type="InterPro" id="IPR050776">
    <property type="entry name" value="Ank_Repeat/CDKN_Inhibitor"/>
</dbReference>
<dbReference type="PANTHER" id="PTHR24201">
    <property type="entry name" value="ANK_REP_REGION DOMAIN-CONTAINING PROTEIN"/>
    <property type="match status" value="1"/>
</dbReference>
<feature type="compositionally biased region" description="Low complexity" evidence="4">
    <location>
        <begin position="181"/>
        <end position="198"/>
    </location>
</feature>
<name>A0AA36IRQ9_9DINO</name>
<protein>
    <submittedName>
        <fullName evidence="5">Uncharacterized protein</fullName>
    </submittedName>
</protein>
<dbReference type="AlphaFoldDB" id="A0AA36IRQ9"/>
<dbReference type="InterPro" id="IPR002110">
    <property type="entry name" value="Ankyrin_rpt"/>
</dbReference>
<dbReference type="GO" id="GO:0005634">
    <property type="term" value="C:nucleus"/>
    <property type="evidence" value="ECO:0007669"/>
    <property type="project" value="TreeGrafter"/>
</dbReference>
<dbReference type="Proteomes" id="UP001178507">
    <property type="component" value="Unassembled WGS sequence"/>
</dbReference>
<evidence type="ECO:0000313" key="6">
    <source>
        <dbReference type="Proteomes" id="UP001178507"/>
    </source>
</evidence>
<keyword evidence="1" id="KW-0677">Repeat</keyword>
<dbReference type="Gene3D" id="1.25.40.20">
    <property type="entry name" value="Ankyrin repeat-containing domain"/>
    <property type="match status" value="2"/>
</dbReference>
<evidence type="ECO:0000256" key="4">
    <source>
        <dbReference type="SAM" id="MobiDB-lite"/>
    </source>
</evidence>
<dbReference type="EMBL" id="CAUJNA010002380">
    <property type="protein sequence ID" value="CAJ1392654.1"/>
    <property type="molecule type" value="Genomic_DNA"/>
</dbReference>
<feature type="compositionally biased region" description="Basic and acidic residues" evidence="4">
    <location>
        <begin position="150"/>
        <end position="166"/>
    </location>
</feature>
<evidence type="ECO:0000313" key="5">
    <source>
        <dbReference type="EMBL" id="CAJ1392654.1"/>
    </source>
</evidence>
<feature type="repeat" description="ANK" evidence="3">
    <location>
        <begin position="490"/>
        <end position="522"/>
    </location>
</feature>
<evidence type="ECO:0000256" key="2">
    <source>
        <dbReference type="ARBA" id="ARBA00023043"/>
    </source>
</evidence>
<dbReference type="PROSITE" id="PS50088">
    <property type="entry name" value="ANK_REPEAT"/>
    <property type="match status" value="1"/>
</dbReference>
<evidence type="ECO:0000256" key="1">
    <source>
        <dbReference type="ARBA" id="ARBA00022737"/>
    </source>
</evidence>